<dbReference type="EMBL" id="KV454295">
    <property type="protein sequence ID" value="ODQ72825.1"/>
    <property type="molecule type" value="Genomic_DNA"/>
</dbReference>
<evidence type="ECO:0000313" key="2">
    <source>
        <dbReference type="Proteomes" id="UP000094385"/>
    </source>
</evidence>
<name>A0A1E3Q538_LIPST</name>
<gene>
    <name evidence="1" type="ORF">LIPSTDRAFT_309293</name>
</gene>
<accession>A0A1E3Q538</accession>
<protein>
    <submittedName>
        <fullName evidence="1">Uncharacterized protein</fullName>
    </submittedName>
</protein>
<dbReference type="OrthoDB" id="76567at2759"/>
<organism evidence="1 2">
    <name type="scientific">Lipomyces starkeyi NRRL Y-11557</name>
    <dbReference type="NCBI Taxonomy" id="675824"/>
    <lineage>
        <taxon>Eukaryota</taxon>
        <taxon>Fungi</taxon>
        <taxon>Dikarya</taxon>
        <taxon>Ascomycota</taxon>
        <taxon>Saccharomycotina</taxon>
        <taxon>Lipomycetes</taxon>
        <taxon>Lipomycetales</taxon>
        <taxon>Lipomycetaceae</taxon>
        <taxon>Lipomyces</taxon>
    </lineage>
</organism>
<dbReference type="Proteomes" id="UP000094385">
    <property type="component" value="Unassembled WGS sequence"/>
</dbReference>
<proteinExistence type="predicted"/>
<reference evidence="1 2" key="1">
    <citation type="journal article" date="2016" name="Proc. Natl. Acad. Sci. U.S.A.">
        <title>Comparative genomics of biotechnologically important yeasts.</title>
        <authorList>
            <person name="Riley R."/>
            <person name="Haridas S."/>
            <person name="Wolfe K.H."/>
            <person name="Lopes M.R."/>
            <person name="Hittinger C.T."/>
            <person name="Goeker M."/>
            <person name="Salamov A.A."/>
            <person name="Wisecaver J.H."/>
            <person name="Long T.M."/>
            <person name="Calvey C.H."/>
            <person name="Aerts A.L."/>
            <person name="Barry K.W."/>
            <person name="Choi C."/>
            <person name="Clum A."/>
            <person name="Coughlan A.Y."/>
            <person name="Deshpande S."/>
            <person name="Douglass A.P."/>
            <person name="Hanson S.J."/>
            <person name="Klenk H.-P."/>
            <person name="LaButti K.M."/>
            <person name="Lapidus A."/>
            <person name="Lindquist E.A."/>
            <person name="Lipzen A.M."/>
            <person name="Meier-Kolthoff J.P."/>
            <person name="Ohm R.A."/>
            <person name="Otillar R.P."/>
            <person name="Pangilinan J.L."/>
            <person name="Peng Y."/>
            <person name="Rokas A."/>
            <person name="Rosa C.A."/>
            <person name="Scheuner C."/>
            <person name="Sibirny A.A."/>
            <person name="Slot J.C."/>
            <person name="Stielow J.B."/>
            <person name="Sun H."/>
            <person name="Kurtzman C.P."/>
            <person name="Blackwell M."/>
            <person name="Grigoriev I.V."/>
            <person name="Jeffries T.W."/>
        </authorList>
    </citation>
    <scope>NUCLEOTIDE SEQUENCE [LARGE SCALE GENOMIC DNA]</scope>
    <source>
        <strain evidence="1 2">NRRL Y-11557</strain>
    </source>
</reference>
<sequence length="165" mass="18650">MGSSREVDDGLAFFENHWSYKPTCAITGGTMGLCSNIQDDIRLLLYGFKYQVVILVGIEETPVYHSPVVDEAVDCIRPDYNQEIQRLRIEFADISNRCPLGPYIYGNFAWVGQVSNFFLELYKKRGKSEVPDVTRHECILASVICAANHVCARPLLKTGRTLNKE</sequence>
<dbReference type="AlphaFoldDB" id="A0A1E3Q538"/>
<evidence type="ECO:0000313" key="1">
    <source>
        <dbReference type="EMBL" id="ODQ72825.1"/>
    </source>
</evidence>
<keyword evidence="2" id="KW-1185">Reference proteome</keyword>